<reference evidence="2 3" key="1">
    <citation type="submission" date="2015-02" db="EMBL/GenBank/DDBJ databases">
        <title>Two Pseudomonas sp. nov., isolated from raw milk.</title>
        <authorList>
            <person name="Wenning M."/>
            <person name="von Neubeck M."/>
            <person name="Huptas C."/>
            <person name="Scherer S."/>
        </authorList>
    </citation>
    <scope>NUCLEOTIDE SEQUENCE [LARGE SCALE GENOMIC DNA]</scope>
    <source>
        <strain evidence="2 3">DSM 29164</strain>
    </source>
</reference>
<evidence type="ECO:0000313" key="3">
    <source>
        <dbReference type="Proteomes" id="UP000050852"/>
    </source>
</evidence>
<protein>
    <recommendedName>
        <fullName evidence="1">Large polyvalent protein associated domain-containing protein</fullName>
    </recommendedName>
</protein>
<proteinExistence type="predicted"/>
<dbReference type="Pfam" id="PF18834">
    <property type="entry name" value="LPD22"/>
    <property type="match status" value="1"/>
</dbReference>
<feature type="domain" description="Large polyvalent protein associated" evidence="1">
    <location>
        <begin position="38"/>
        <end position="125"/>
    </location>
</feature>
<evidence type="ECO:0000259" key="1">
    <source>
        <dbReference type="Pfam" id="PF18834"/>
    </source>
</evidence>
<organism evidence="2 3">
    <name type="scientific">Pseudomonas paralactis</name>
    <dbReference type="NCBI Taxonomy" id="1615673"/>
    <lineage>
        <taxon>Bacteria</taxon>
        <taxon>Pseudomonadati</taxon>
        <taxon>Pseudomonadota</taxon>
        <taxon>Gammaproteobacteria</taxon>
        <taxon>Pseudomonadales</taxon>
        <taxon>Pseudomonadaceae</taxon>
        <taxon>Pseudomonas</taxon>
    </lineage>
</organism>
<dbReference type="InterPro" id="IPR040738">
    <property type="entry name" value="LPD22"/>
</dbReference>
<dbReference type="Proteomes" id="UP000050852">
    <property type="component" value="Unassembled WGS sequence"/>
</dbReference>
<accession>A0A0R3ARQ1</accession>
<dbReference type="OrthoDB" id="9041348at2"/>
<dbReference type="PATRIC" id="fig|1615673.3.peg.1156"/>
<dbReference type="RefSeq" id="WP_057700671.1">
    <property type="nucleotide sequence ID" value="NZ_JYLN01000001.1"/>
</dbReference>
<comment type="caution">
    <text evidence="2">The sequence shown here is derived from an EMBL/GenBank/DDBJ whole genome shotgun (WGS) entry which is preliminary data.</text>
</comment>
<dbReference type="EMBL" id="JYLN01000001">
    <property type="protein sequence ID" value="KRP74828.1"/>
    <property type="molecule type" value="Genomic_DNA"/>
</dbReference>
<sequence>MNRYDEILTSTGEQAAAEPNKYDAVIQRQRDLPNPRNTLSYVADTNPDEQANIQRLAELTGLAPEMVSRNRPEIECKAKLDAVDYDALLSRAPVTNQFLTDPNNAGVAHDDIDGLSNVEGAFDSFVKESGQQHSTGTLDALSRGVGQLGLIGEAGANLLDRSLSSVGGFFVNMLAPQSALDRNGTDEPNYTGQTDNNVVSAVEGYMAMPRDQRIAFAGQVFDQARSGGAGFGSAAADTGMYALRNPGLIGSALTEALPSLVAGGGLGGLAAQPVKNFAVSRLASTFAQRAAEKAIVVGGVNFGAGVAGGAGENLAEGFKKTGDIDQSYAYSLKRTLAEASVNALGGMLPIPFAGRGIGGKLGNVAAEGSAQAVGGAGGAAAGAAAVGEEASGGEMFLNAALGLATAPVDVAIAGASSGRRYWQIEQDLAAVQRLGDMAKSSKMFQRSPQRAEALIARLKEQAGGNVENILVPAEQFQRYFQENNLDPEQFATAATGNSGALGEALTLGGDISIPLEKWASVIAKDGHHRGLEQEMRATPDAMTLRELAEFQQRVPEELDRLRDRVEQDTAAASDRRVFEDVRGQLLGIGREAQTADREASLYQSAFRSLGERSGIDPYDLFNHYQLRVGRDIPEVLRSPASADQLDLMLDRLRTGDIPDDATVNGPSLIDFIRERGGIDDEGGELAARDADVGRRGFNRIARKGGRSLDDMATQAAEAGYFGNVPTATPDMLLASLDKELRGQRQSAPGNVNQEQLNTRATLDDLQRAIDQSGLDLNALDNAAVRKALLGDDAVRFDQAEDGARGFIQFGADRKFNIKLTDKANLSTFLHETGHFYLEVMGDLAARADVPDQVKQDYQTVLDWFGVKDRSGVKVDQHEQFARGFEAYLREGKAPSAALQSAFSRFKAWLTQIYRDASRLNVQLNDDVRRVFDRLLATDDEIAVAQAPYRSLFTDAQTAGMSPAEFDAYRSTADKAGQAAEERLTAEALHELTREQQKWWKEARGVMQEAVTKEVDAQPVYRVQDLLRKGLQTDGTVGEPVKLSRGPLMERYGKPVVSRLRGMTSEDGIHPDIVAEQFGYGSGDEMVQALVGARGRKELIQAETEARMRAEYGDMLNDGSLADRAVDAVHNDDRAQVVREELRAIDRLRRQVEKVQRAQDGNSRALREDAYSAIPSLKDIRAVSKQVIADKVVRDIQPHLYLNAERKANRDAFNFATKNRWQEAAEAKQRELLNHYLYREATAARKEEEKIYTFMRRFEKPSTRERIGKAGASYLEQIEGLLDQYEFRKVSGPQVERRRSLAQFVSEQEAAGNVVTVPQHLIEQSARVNYRDLTFEELNGVRDAVVNIEHLAKLKNKLLNSKYKRDYEQARSELIASLNVNVPVDARKVATSESSETTADKAFGELAGLDASLTRMENVINRLDGKNTSGPWHELVWNPLAEAQANERTLFKNGIRSIVERFAGMDSKRLADRFYIASAGKSFNRREILMHALNTGNESNRTKLLKGNKLNDVDLADMLGRLDKQDWDLVQSVWDSFDNLWPDIAAMYKRLSGVAPPRIEPKPVSTAFGEYRGGYFPIMYDRKRAGAPPAAVGGELFNEGFEGALPSNGFTNQRNDNASGPLLLDLSAIPQRLAQHVHDLTHREALQDAHRLTKDPQIRAVLIDKLGPRGADSFLPWLKAIANDRNPPETGNFNRFLDAARTNTSIVGLGLSSTTLLAQVGGLIPGLLYVKPQLLAKSLLDGIRSPVETYRMITDASPAMRLRWDTEDGRLASSMADLIGKNAFFRKRDDLVRFSFNLLGYLDRGISGAIWMASYREGLAAGKDAAAAALDGDKAVRLSQGGTGAMDIAAIQRKDQGAAMRLLTMFYTPFSAYYNQNRDLAFEAKQGSRTVASAAAAMLAVAFFQGVVGDLLTGKGPDEDENTAAWMAKSTLGFGVSGFPVIRDTLGAALSGHAGSLSPAWQAINAGRQAAGAVTGLATGDKEAGAAAKSIVTAGGYLLGVPTKPLTRQGSYLYNVAVGEETPEDAADFIKALLHGAPKK</sequence>
<name>A0A0R3ARQ1_9PSED</name>
<gene>
    <name evidence="2" type="ORF">TX23_01165</name>
</gene>
<evidence type="ECO:0000313" key="2">
    <source>
        <dbReference type="EMBL" id="KRP74828.1"/>
    </source>
</evidence>